<dbReference type="PANTHER" id="PTHR33164:SF99">
    <property type="entry name" value="MARR FAMILY REGULATORY PROTEIN"/>
    <property type="match status" value="1"/>
</dbReference>
<dbReference type="InterPro" id="IPR039422">
    <property type="entry name" value="MarR/SlyA-like"/>
</dbReference>
<feature type="domain" description="HTH marR-type" evidence="1">
    <location>
        <begin position="5"/>
        <end position="139"/>
    </location>
</feature>
<dbReference type="SUPFAM" id="SSF46785">
    <property type="entry name" value="Winged helix' DNA-binding domain"/>
    <property type="match status" value="1"/>
</dbReference>
<dbReference type="PROSITE" id="PS50995">
    <property type="entry name" value="HTH_MARR_2"/>
    <property type="match status" value="1"/>
</dbReference>
<gene>
    <name evidence="2" type="ORF">CRH09_26340</name>
</gene>
<dbReference type="EMBL" id="CP023778">
    <property type="protein sequence ID" value="ATL69175.1"/>
    <property type="molecule type" value="Genomic_DNA"/>
</dbReference>
<dbReference type="Pfam" id="PF12802">
    <property type="entry name" value="MarR_2"/>
    <property type="match status" value="1"/>
</dbReference>
<dbReference type="Gene3D" id="1.10.10.10">
    <property type="entry name" value="Winged helix-like DNA-binding domain superfamily/Winged helix DNA-binding domain"/>
    <property type="match status" value="1"/>
</dbReference>
<sequence length="145" mass="15939">MADDEINVGLSMFIAYRAMEQRVFAALAGAGYGDITVAQGRVAARIAPEGTRLTELAEQAQVTKQTAGFLIDQLARAGYVQRVPDPADARARLVRLTDRGSEMAAFANSIAAEVENEWATHLGRARMRQLRDIMARLRELTDPYT</sequence>
<dbReference type="KEGG" id="ntp:CRH09_26340"/>
<organism evidence="2 3">
    <name type="scientific">Nocardia terpenica</name>
    <dbReference type="NCBI Taxonomy" id="455432"/>
    <lineage>
        <taxon>Bacteria</taxon>
        <taxon>Bacillati</taxon>
        <taxon>Actinomycetota</taxon>
        <taxon>Actinomycetes</taxon>
        <taxon>Mycobacteriales</taxon>
        <taxon>Nocardiaceae</taxon>
        <taxon>Nocardia</taxon>
    </lineage>
</organism>
<dbReference type="InterPro" id="IPR036390">
    <property type="entry name" value="WH_DNA-bd_sf"/>
</dbReference>
<name>A0A291RPB4_9NOCA</name>
<evidence type="ECO:0000313" key="2">
    <source>
        <dbReference type="EMBL" id="ATL69175.1"/>
    </source>
</evidence>
<dbReference type="Proteomes" id="UP000221961">
    <property type="component" value="Chromosome"/>
</dbReference>
<evidence type="ECO:0000313" key="3">
    <source>
        <dbReference type="Proteomes" id="UP000221961"/>
    </source>
</evidence>
<dbReference type="PRINTS" id="PR00598">
    <property type="entry name" value="HTHMARR"/>
</dbReference>
<dbReference type="SMART" id="SM00347">
    <property type="entry name" value="HTH_MARR"/>
    <property type="match status" value="1"/>
</dbReference>
<dbReference type="GO" id="GO:0003700">
    <property type="term" value="F:DNA-binding transcription factor activity"/>
    <property type="evidence" value="ECO:0007669"/>
    <property type="project" value="InterPro"/>
</dbReference>
<protein>
    <submittedName>
        <fullName evidence="2">MarR family transcriptional regulator</fullName>
    </submittedName>
</protein>
<accession>A0A291RPB4</accession>
<reference evidence="2 3" key="1">
    <citation type="submission" date="2017-10" db="EMBL/GenBank/DDBJ databases">
        <title>Comparative genomics between pathogenic Norcardia.</title>
        <authorList>
            <person name="Zeng L."/>
        </authorList>
    </citation>
    <scope>NUCLEOTIDE SEQUENCE [LARGE SCALE GENOMIC DNA]</scope>
    <source>
        <strain evidence="2 3">NC_YFY_NT001</strain>
    </source>
</reference>
<dbReference type="InterPro" id="IPR000835">
    <property type="entry name" value="HTH_MarR-typ"/>
</dbReference>
<dbReference type="GeneID" id="88360850"/>
<dbReference type="PANTHER" id="PTHR33164">
    <property type="entry name" value="TRANSCRIPTIONAL REGULATOR, MARR FAMILY"/>
    <property type="match status" value="1"/>
</dbReference>
<dbReference type="AlphaFoldDB" id="A0A291RPB4"/>
<proteinExistence type="predicted"/>
<dbReference type="InterPro" id="IPR036388">
    <property type="entry name" value="WH-like_DNA-bd_sf"/>
</dbReference>
<dbReference type="GO" id="GO:0006950">
    <property type="term" value="P:response to stress"/>
    <property type="evidence" value="ECO:0007669"/>
    <property type="project" value="TreeGrafter"/>
</dbReference>
<evidence type="ECO:0000259" key="1">
    <source>
        <dbReference type="PROSITE" id="PS50995"/>
    </source>
</evidence>
<dbReference type="RefSeq" id="WP_098696216.1">
    <property type="nucleotide sequence ID" value="NZ_CP023778.1"/>
</dbReference>